<reference evidence="6 7" key="1">
    <citation type="submission" date="2018-03" db="EMBL/GenBank/DDBJ databases">
        <title>Aquarubrobacter algicola gen. nov., sp. nov., a novel actinobacterium isolated from shallow eutrophic lake during the end of cyanobacterial harmful algal blooms.</title>
        <authorList>
            <person name="Chun S.J."/>
        </authorList>
    </citation>
    <scope>NUCLEOTIDE SEQUENCE [LARGE SCALE GENOMIC DNA]</scope>
    <source>
        <strain evidence="6 7">Seoho-28</strain>
    </source>
</reference>
<dbReference type="CDD" id="cd00009">
    <property type="entry name" value="AAA"/>
    <property type="match status" value="1"/>
</dbReference>
<evidence type="ECO:0000259" key="5">
    <source>
        <dbReference type="SMART" id="SM00382"/>
    </source>
</evidence>
<feature type="compositionally biased region" description="Pro residues" evidence="4">
    <location>
        <begin position="151"/>
        <end position="160"/>
    </location>
</feature>
<dbReference type="InterPro" id="IPR003593">
    <property type="entry name" value="AAA+_ATPase"/>
</dbReference>
<dbReference type="OrthoDB" id="9806903at2"/>
<proteinExistence type="inferred from homology"/>
<dbReference type="Pfam" id="PF17866">
    <property type="entry name" value="AAA_lid_6"/>
    <property type="match status" value="1"/>
</dbReference>
<comment type="similarity">
    <text evidence="1">Belongs to the CbxX/CfxQ family.</text>
</comment>
<dbReference type="InterPro" id="IPR000641">
    <property type="entry name" value="CbxX/CfxQ"/>
</dbReference>
<dbReference type="SMART" id="SM00382">
    <property type="entry name" value="AAA"/>
    <property type="match status" value="1"/>
</dbReference>
<name>A0A2T4UFF6_9ACTN</name>
<dbReference type="Proteomes" id="UP000240739">
    <property type="component" value="Unassembled WGS sequence"/>
</dbReference>
<keyword evidence="2" id="KW-0547">Nucleotide-binding</keyword>
<feature type="domain" description="AAA+ ATPase" evidence="5">
    <location>
        <begin position="207"/>
        <end position="341"/>
    </location>
</feature>
<dbReference type="Gene3D" id="1.10.8.60">
    <property type="match status" value="1"/>
</dbReference>
<keyword evidence="3" id="KW-0067">ATP-binding</keyword>
<organism evidence="6 7">
    <name type="scientific">Paraconexibacter algicola</name>
    <dbReference type="NCBI Taxonomy" id="2133960"/>
    <lineage>
        <taxon>Bacteria</taxon>
        <taxon>Bacillati</taxon>
        <taxon>Actinomycetota</taxon>
        <taxon>Thermoleophilia</taxon>
        <taxon>Solirubrobacterales</taxon>
        <taxon>Paraconexibacteraceae</taxon>
        <taxon>Paraconexibacter</taxon>
    </lineage>
</organism>
<gene>
    <name evidence="6" type="ORF">C7Y72_16315</name>
</gene>
<dbReference type="PANTHER" id="PTHR43392:SF2">
    <property type="entry name" value="AAA-TYPE ATPASE FAMILY PROTEIN _ ANKYRIN REPEAT FAMILY PROTEIN"/>
    <property type="match status" value="1"/>
</dbReference>
<dbReference type="SUPFAM" id="SSF52540">
    <property type="entry name" value="P-loop containing nucleoside triphosphate hydrolases"/>
    <property type="match status" value="1"/>
</dbReference>
<evidence type="ECO:0000256" key="2">
    <source>
        <dbReference type="ARBA" id="ARBA00022741"/>
    </source>
</evidence>
<evidence type="ECO:0000256" key="1">
    <source>
        <dbReference type="ARBA" id="ARBA00010378"/>
    </source>
</evidence>
<dbReference type="RefSeq" id="WP_107570238.1">
    <property type="nucleotide sequence ID" value="NZ_PYYB01000002.1"/>
</dbReference>
<protein>
    <submittedName>
        <fullName evidence="6">ATPase</fullName>
    </submittedName>
</protein>
<comment type="caution">
    <text evidence="6">The sequence shown here is derived from an EMBL/GenBank/DDBJ whole genome shotgun (WGS) entry which is preliminary data.</text>
</comment>
<dbReference type="GO" id="GO:0005524">
    <property type="term" value="F:ATP binding"/>
    <property type="evidence" value="ECO:0007669"/>
    <property type="project" value="UniProtKB-KW"/>
</dbReference>
<dbReference type="GO" id="GO:0016887">
    <property type="term" value="F:ATP hydrolysis activity"/>
    <property type="evidence" value="ECO:0007669"/>
    <property type="project" value="InterPro"/>
</dbReference>
<dbReference type="InterPro" id="IPR050773">
    <property type="entry name" value="CbxX/CfxQ_RuBisCO_ESX"/>
</dbReference>
<sequence length="439" mass="45812">MSVQRLRGYLATAATAAREGRDADALAALRLAQDAARTLPATAPERAELAVARAELAQRAGDPAAAAAAFAEACEVDRAASRVDGLAVIRRLRAALATDAAGDRDRARDLADEAVRLSAGLGDALRAEARTVRDRLEGGPPPAPVRRAAPPATPAAPAPDPATVEDLLAELDGLIGLAGVKAEVRRLVALAQVAQARGAAGLPVGVRTRHLAMVGAPGTGKTTVARIVGRLYGALGVVGSGHLVEVTRADLVAGFVGQTAQRTNAVCDQALGGVLFVDEAYSLVSGGQEDFGREALAELVKRMEDDRDRLVVILAGYRDEMETLIAANTGLRSRLQATLEFADYDAAELAAIFDRVVERDHWTLTAGARERAHAALAALHADRGADWANARTARSFYERCLAHQALRVTADGVVAGPDLDTIDEQDVPDGPGWATGPGR</sequence>
<dbReference type="EMBL" id="PYYB01000002">
    <property type="protein sequence ID" value="PTL56519.1"/>
    <property type="molecule type" value="Genomic_DNA"/>
</dbReference>
<dbReference type="PRINTS" id="PR00819">
    <property type="entry name" value="CBXCFQXSUPER"/>
</dbReference>
<evidence type="ECO:0000256" key="3">
    <source>
        <dbReference type="ARBA" id="ARBA00022840"/>
    </source>
</evidence>
<keyword evidence="7" id="KW-1185">Reference proteome</keyword>
<dbReference type="PANTHER" id="PTHR43392">
    <property type="entry name" value="AAA-TYPE ATPASE FAMILY PROTEIN / ANKYRIN REPEAT FAMILY PROTEIN"/>
    <property type="match status" value="1"/>
</dbReference>
<dbReference type="Gene3D" id="3.40.50.300">
    <property type="entry name" value="P-loop containing nucleotide triphosphate hydrolases"/>
    <property type="match status" value="1"/>
</dbReference>
<dbReference type="InterPro" id="IPR003959">
    <property type="entry name" value="ATPase_AAA_core"/>
</dbReference>
<dbReference type="FunFam" id="3.40.50.300:FF:000216">
    <property type="entry name" value="Type VII secretion ATPase EccA"/>
    <property type="match status" value="1"/>
</dbReference>
<dbReference type="Pfam" id="PF00004">
    <property type="entry name" value="AAA"/>
    <property type="match status" value="1"/>
</dbReference>
<dbReference type="InterPro" id="IPR027417">
    <property type="entry name" value="P-loop_NTPase"/>
</dbReference>
<accession>A0A2T4UFF6</accession>
<evidence type="ECO:0000313" key="7">
    <source>
        <dbReference type="Proteomes" id="UP000240739"/>
    </source>
</evidence>
<dbReference type="AlphaFoldDB" id="A0A2T4UFF6"/>
<dbReference type="InterPro" id="IPR041627">
    <property type="entry name" value="AAA_lid_6"/>
</dbReference>
<feature type="region of interest" description="Disordered" evidence="4">
    <location>
        <begin position="417"/>
        <end position="439"/>
    </location>
</feature>
<evidence type="ECO:0000256" key="4">
    <source>
        <dbReference type="SAM" id="MobiDB-lite"/>
    </source>
</evidence>
<feature type="region of interest" description="Disordered" evidence="4">
    <location>
        <begin position="132"/>
        <end position="161"/>
    </location>
</feature>
<evidence type="ECO:0000313" key="6">
    <source>
        <dbReference type="EMBL" id="PTL56519.1"/>
    </source>
</evidence>